<evidence type="ECO:0000313" key="8">
    <source>
        <dbReference type="Proteomes" id="UP000557217"/>
    </source>
</evidence>
<dbReference type="Proteomes" id="UP000557217">
    <property type="component" value="Unassembled WGS sequence"/>
</dbReference>
<evidence type="ECO:0000256" key="5">
    <source>
        <dbReference type="ARBA" id="ARBA00023136"/>
    </source>
</evidence>
<accession>A0A840PS89</accession>
<evidence type="ECO:0000256" key="4">
    <source>
        <dbReference type="ARBA" id="ARBA00022989"/>
    </source>
</evidence>
<name>A0A840PS89_URETH</name>
<gene>
    <name evidence="7" type="ORF">HNR36_001083</name>
</gene>
<evidence type="ECO:0000256" key="2">
    <source>
        <dbReference type="ARBA" id="ARBA00022475"/>
    </source>
</evidence>
<feature type="transmembrane region" description="Helical" evidence="6">
    <location>
        <begin position="149"/>
        <end position="168"/>
    </location>
</feature>
<dbReference type="InterPro" id="IPR052770">
    <property type="entry name" value="Cobalt_transport_CbiQ"/>
</dbReference>
<dbReference type="InterPro" id="IPR012809">
    <property type="entry name" value="ECF_CbiQ"/>
</dbReference>
<feature type="transmembrane region" description="Helical" evidence="6">
    <location>
        <begin position="62"/>
        <end position="83"/>
    </location>
</feature>
<feature type="transmembrane region" description="Helical" evidence="6">
    <location>
        <begin position="239"/>
        <end position="256"/>
    </location>
</feature>
<evidence type="ECO:0000256" key="1">
    <source>
        <dbReference type="ARBA" id="ARBA00004651"/>
    </source>
</evidence>
<dbReference type="GO" id="GO:0006824">
    <property type="term" value="P:cobalt ion transport"/>
    <property type="evidence" value="ECO:0007669"/>
    <property type="project" value="InterPro"/>
</dbReference>
<dbReference type="PANTHER" id="PTHR43723:SF1">
    <property type="entry name" value="COBALT TRANSPORT PROTEIN CBIQ"/>
    <property type="match status" value="1"/>
</dbReference>
<organism evidence="7 8">
    <name type="scientific">Ureibacillus thermosphaericus</name>
    <dbReference type="NCBI Taxonomy" id="51173"/>
    <lineage>
        <taxon>Bacteria</taxon>
        <taxon>Bacillati</taxon>
        <taxon>Bacillota</taxon>
        <taxon>Bacilli</taxon>
        <taxon>Bacillales</taxon>
        <taxon>Caryophanaceae</taxon>
        <taxon>Ureibacillus</taxon>
    </lineage>
</organism>
<protein>
    <submittedName>
        <fullName evidence="7">Cobalt/nickel transport system permease protein</fullName>
    </submittedName>
</protein>
<evidence type="ECO:0000313" key="7">
    <source>
        <dbReference type="EMBL" id="MBB5148697.1"/>
    </source>
</evidence>
<feature type="transmembrane region" description="Helical" evidence="6">
    <location>
        <begin position="89"/>
        <end position="108"/>
    </location>
</feature>
<reference evidence="7 8" key="1">
    <citation type="submission" date="2020-08" db="EMBL/GenBank/DDBJ databases">
        <title>Genomic Encyclopedia of Type Strains, Phase IV (KMG-IV): sequencing the most valuable type-strain genomes for metagenomic binning, comparative biology and taxonomic classification.</title>
        <authorList>
            <person name="Goeker M."/>
        </authorList>
    </citation>
    <scope>NUCLEOTIDE SEQUENCE [LARGE SCALE GENOMIC DNA]</scope>
    <source>
        <strain evidence="7 8">DSM 10633</strain>
    </source>
</reference>
<dbReference type="NCBIfam" id="TIGR02454">
    <property type="entry name" value="ECF_T_CbiQ"/>
    <property type="match status" value="1"/>
</dbReference>
<feature type="transmembrane region" description="Helical" evidence="6">
    <location>
        <begin position="115"/>
        <end position="137"/>
    </location>
</feature>
<dbReference type="PANTHER" id="PTHR43723">
    <property type="entry name" value="COBALT TRANSPORT PROTEIN CBIQ"/>
    <property type="match status" value="1"/>
</dbReference>
<dbReference type="CDD" id="cd16914">
    <property type="entry name" value="EcfT"/>
    <property type="match status" value="1"/>
</dbReference>
<keyword evidence="3 6" id="KW-0812">Transmembrane</keyword>
<comment type="caution">
    <text evidence="7">The sequence shown here is derived from an EMBL/GenBank/DDBJ whole genome shotgun (WGS) entry which is preliminary data.</text>
</comment>
<feature type="transmembrane region" description="Helical" evidence="6">
    <location>
        <begin position="189"/>
        <end position="207"/>
    </location>
</feature>
<proteinExistence type="predicted"/>
<dbReference type="AlphaFoldDB" id="A0A840PS89"/>
<feature type="transmembrane region" description="Helical" evidence="6">
    <location>
        <begin position="22"/>
        <end position="55"/>
    </location>
</feature>
<evidence type="ECO:0000256" key="6">
    <source>
        <dbReference type="SAM" id="Phobius"/>
    </source>
</evidence>
<keyword evidence="8" id="KW-1185">Reference proteome</keyword>
<keyword evidence="2" id="KW-1003">Cell membrane</keyword>
<keyword evidence="5 6" id="KW-0472">Membrane</keyword>
<dbReference type="RefSeq" id="WP_168412202.1">
    <property type="nucleotide sequence ID" value="NZ_JAAXPW010000009.1"/>
</dbReference>
<dbReference type="InterPro" id="IPR003339">
    <property type="entry name" value="ABC/ECF_trnsptr_transmembrane"/>
</dbReference>
<sequence>MRMLEYFAYQSPLRNKHPIEKMGFALIPLILNIVFQNVLTSIFIFCIMTVITLIIGKVPIRLYLKLLLIPVVFLISSILVILLNFSTNPIEGAIFQSIIGPVTISISITSVEMALMLFVVALSSISCLYFLILSTTIQDFLYGLRCCKVPTTLLDLIALMYRFIFIFLDSSRTIYLAQIARLGHSSLLNSIKSIGLIISALFIKVFQEMKDLNNAINARSVDGYSAVISRELHFSTSSWIFTLLVNLFIIVFYFTVGRVG</sequence>
<dbReference type="GO" id="GO:0043190">
    <property type="term" value="C:ATP-binding cassette (ABC) transporter complex"/>
    <property type="evidence" value="ECO:0007669"/>
    <property type="project" value="InterPro"/>
</dbReference>
<dbReference type="Pfam" id="PF02361">
    <property type="entry name" value="CbiQ"/>
    <property type="match status" value="1"/>
</dbReference>
<evidence type="ECO:0000256" key="3">
    <source>
        <dbReference type="ARBA" id="ARBA00022692"/>
    </source>
</evidence>
<dbReference type="EMBL" id="JACHGZ010000009">
    <property type="protein sequence ID" value="MBB5148697.1"/>
    <property type="molecule type" value="Genomic_DNA"/>
</dbReference>
<comment type="subcellular location">
    <subcellularLocation>
        <location evidence="1">Cell membrane</location>
        <topology evidence="1">Multi-pass membrane protein</topology>
    </subcellularLocation>
</comment>
<keyword evidence="4 6" id="KW-1133">Transmembrane helix</keyword>